<keyword evidence="3" id="KW-1185">Reference proteome</keyword>
<evidence type="ECO:0000313" key="2">
    <source>
        <dbReference type="EMBL" id="MFM9613887.1"/>
    </source>
</evidence>
<comment type="caution">
    <text evidence="2">The sequence shown here is derived from an EMBL/GenBank/DDBJ whole genome shotgun (WGS) entry which is preliminary data.</text>
</comment>
<dbReference type="EMBL" id="JBJVNI010000023">
    <property type="protein sequence ID" value="MFM9613887.1"/>
    <property type="molecule type" value="Genomic_DNA"/>
</dbReference>
<name>A0ABW9I3Z0_9ACTN</name>
<organism evidence="2 3">
    <name type="scientific">Streptomyces niveiscabiei</name>
    <dbReference type="NCBI Taxonomy" id="164115"/>
    <lineage>
        <taxon>Bacteria</taxon>
        <taxon>Bacillati</taxon>
        <taxon>Actinomycetota</taxon>
        <taxon>Actinomycetes</taxon>
        <taxon>Kitasatosporales</taxon>
        <taxon>Streptomycetaceae</taxon>
        <taxon>Streptomyces</taxon>
    </lineage>
</organism>
<protein>
    <submittedName>
        <fullName evidence="2">Aromatic ring-opening dioxygenase LigA</fullName>
    </submittedName>
</protein>
<proteinExistence type="predicted"/>
<reference evidence="2 3" key="1">
    <citation type="submission" date="2024-12" db="EMBL/GenBank/DDBJ databases">
        <title>Forecasting of Potato common scab and diversities of Pathogenic streptomyces spp. in china.</title>
        <authorList>
            <person name="Handique U."/>
            <person name="Wu J."/>
        </authorList>
    </citation>
    <scope>NUCLEOTIDE SEQUENCE [LARGE SCALE GENOMIC DNA]</scope>
    <source>
        <strain evidence="2 3">ZRIMU1530</strain>
    </source>
</reference>
<keyword evidence="2" id="KW-0560">Oxidoreductase</keyword>
<evidence type="ECO:0000256" key="1">
    <source>
        <dbReference type="SAM" id="MobiDB-lite"/>
    </source>
</evidence>
<dbReference type="Proteomes" id="UP001631957">
    <property type="component" value="Unassembled WGS sequence"/>
</dbReference>
<dbReference type="GO" id="GO:0051213">
    <property type="term" value="F:dioxygenase activity"/>
    <property type="evidence" value="ECO:0007669"/>
    <property type="project" value="UniProtKB-KW"/>
</dbReference>
<dbReference type="RefSeq" id="WP_409122760.1">
    <property type="nucleotide sequence ID" value="NZ_JBJVNI010000023.1"/>
</dbReference>
<keyword evidence="2" id="KW-0223">Dioxygenase</keyword>
<evidence type="ECO:0000313" key="3">
    <source>
        <dbReference type="Proteomes" id="UP001631957"/>
    </source>
</evidence>
<gene>
    <name evidence="2" type="ORF">ACKI18_35030</name>
</gene>
<sequence>MSRATAASLAAMRRRLDEPPPEPVPGQLAVEAPAAKDKPPSCEDGNPRCGVRPVRFYPCGYRCDEHQPSRTHRRPETRHA</sequence>
<accession>A0ABW9I3Z0</accession>
<feature type="region of interest" description="Disordered" evidence="1">
    <location>
        <begin position="1"/>
        <end position="26"/>
    </location>
</feature>